<keyword evidence="1" id="KW-0472">Membrane</keyword>
<dbReference type="Proteomes" id="UP000627781">
    <property type="component" value="Unassembled WGS sequence"/>
</dbReference>
<feature type="transmembrane region" description="Helical" evidence="1">
    <location>
        <begin position="7"/>
        <end position="27"/>
    </location>
</feature>
<sequence>MKKDKRVIYGVISLLLIVGVIITIYTIRNKKDAYNNAGVGNLEESKYTPKEVDTTEVNLEDEITDVIRKNDEKDADRNIENYKKLIVELDVPEEFQEKVNEALKKGYNPSDVFTCYNFIYEKYGQVEDILNLLKDKDGSVSWEGVFEKYNKKNKEFVPSNFQDGLIDEILKNSNLKTDDIMIADRISQKGLGKFEDLIDERKKDGNWRKIKLSLGILNLEESLYSTAITSADIVKYSSNKSITEEQVIKALSIARKANIESEDLIKELVGVNKEEKIYSKIYASKYEN</sequence>
<comment type="caution">
    <text evidence="2">The sequence shown here is derived from an EMBL/GenBank/DDBJ whole genome shotgun (WGS) entry which is preliminary data.</text>
</comment>
<name>A0ABR8PVB8_9CLOT</name>
<gene>
    <name evidence="2" type="ORF">H9661_12135</name>
</gene>
<evidence type="ECO:0000256" key="1">
    <source>
        <dbReference type="SAM" id="Phobius"/>
    </source>
</evidence>
<keyword evidence="1" id="KW-1133">Transmembrane helix</keyword>
<accession>A0ABR8PVB8</accession>
<dbReference type="EMBL" id="JACSRA010000019">
    <property type="protein sequence ID" value="MBD7912106.1"/>
    <property type="molecule type" value="Genomic_DNA"/>
</dbReference>
<organism evidence="2 3">
    <name type="scientific">Clostridium cibarium</name>
    <dbReference type="NCBI Taxonomy" id="2762247"/>
    <lineage>
        <taxon>Bacteria</taxon>
        <taxon>Bacillati</taxon>
        <taxon>Bacillota</taxon>
        <taxon>Clostridia</taxon>
        <taxon>Eubacteriales</taxon>
        <taxon>Clostridiaceae</taxon>
        <taxon>Clostridium</taxon>
    </lineage>
</organism>
<protein>
    <submittedName>
        <fullName evidence="2">Uncharacterized protein</fullName>
    </submittedName>
</protein>
<evidence type="ECO:0000313" key="3">
    <source>
        <dbReference type="Proteomes" id="UP000627781"/>
    </source>
</evidence>
<keyword evidence="1" id="KW-0812">Transmembrane</keyword>
<evidence type="ECO:0000313" key="2">
    <source>
        <dbReference type="EMBL" id="MBD7912106.1"/>
    </source>
</evidence>
<keyword evidence="3" id="KW-1185">Reference proteome</keyword>
<proteinExistence type="predicted"/>
<reference evidence="2 3" key="1">
    <citation type="submission" date="2020-08" db="EMBL/GenBank/DDBJ databases">
        <title>A Genomic Blueprint of the Chicken Gut Microbiome.</title>
        <authorList>
            <person name="Gilroy R."/>
            <person name="Ravi A."/>
            <person name="Getino M."/>
            <person name="Pursley I."/>
            <person name="Horton D.L."/>
            <person name="Alikhan N.-F."/>
            <person name="Baker D."/>
            <person name="Gharbi K."/>
            <person name="Hall N."/>
            <person name="Watson M."/>
            <person name="Adriaenssens E.M."/>
            <person name="Foster-Nyarko E."/>
            <person name="Jarju S."/>
            <person name="Secka A."/>
            <person name="Antonio M."/>
            <person name="Oren A."/>
            <person name="Chaudhuri R."/>
            <person name="La Ragione R.M."/>
            <person name="Hildebrand F."/>
            <person name="Pallen M.J."/>
        </authorList>
    </citation>
    <scope>NUCLEOTIDE SEQUENCE [LARGE SCALE GENOMIC DNA]</scope>
    <source>
        <strain evidence="2 3">Sa3CVN1</strain>
    </source>
</reference>
<dbReference type="RefSeq" id="WP_191769067.1">
    <property type="nucleotide sequence ID" value="NZ_JACSRA010000019.1"/>
</dbReference>